<protein>
    <recommendedName>
        <fullName evidence="12">Endonuclease III</fullName>
        <ecNumber evidence="12">4.2.99.18</ecNumber>
    </recommendedName>
    <alternativeName>
        <fullName evidence="12">DNA-(apurinic or apyrimidinic site) lyase</fullName>
    </alternativeName>
</protein>
<feature type="binding site" evidence="12">
    <location>
        <position position="194"/>
    </location>
    <ligand>
        <name>[4Fe-4S] cluster</name>
        <dbReference type="ChEBI" id="CHEBI:49883"/>
    </ligand>
</feature>
<dbReference type="GO" id="GO:0003677">
    <property type="term" value="F:DNA binding"/>
    <property type="evidence" value="ECO:0007669"/>
    <property type="project" value="UniProtKB-UniRule"/>
</dbReference>
<dbReference type="GO" id="GO:0140078">
    <property type="term" value="F:class I DNA-(apurinic or apyrimidinic site) endonuclease activity"/>
    <property type="evidence" value="ECO:0007669"/>
    <property type="project" value="UniProtKB-EC"/>
</dbReference>
<comment type="function">
    <text evidence="12">DNA repair enzyme that has both DNA N-glycosylase activity and AP-lyase activity. The DNA N-glycosylase activity releases various damaged pyrimidines from DNA by cleaving the N-glycosidic bond, leaving an AP (apurinic/apyrimidinic) site. The AP-lyase activity cleaves the phosphodiester bond 3' to the AP site by a beta-elimination, leaving a 3'-terminal unsaturated sugar and a product with a terminal 5'-phosphate.</text>
</comment>
<dbReference type="InterPro" id="IPR003265">
    <property type="entry name" value="HhH-GPD_domain"/>
</dbReference>
<dbReference type="SUPFAM" id="SSF48150">
    <property type="entry name" value="DNA-glycosylase"/>
    <property type="match status" value="1"/>
</dbReference>
<feature type="binding site" evidence="12">
    <location>
        <position position="197"/>
    </location>
    <ligand>
        <name>[4Fe-4S] cluster</name>
        <dbReference type="ChEBI" id="CHEBI:49883"/>
    </ligand>
</feature>
<dbReference type="HAMAP" id="MF_00942">
    <property type="entry name" value="Nth"/>
    <property type="match status" value="1"/>
</dbReference>
<comment type="cofactor">
    <cofactor evidence="12">
        <name>[4Fe-4S] cluster</name>
        <dbReference type="ChEBI" id="CHEBI:49883"/>
    </cofactor>
    <text evidence="12">Binds 1 [4Fe-4S] cluster.</text>
</comment>
<dbReference type="FunFam" id="1.10.340.30:FF:000001">
    <property type="entry name" value="Endonuclease III"/>
    <property type="match status" value="1"/>
</dbReference>
<dbReference type="InterPro" id="IPR011257">
    <property type="entry name" value="DNA_glycosylase"/>
</dbReference>
<evidence type="ECO:0000256" key="3">
    <source>
        <dbReference type="ARBA" id="ARBA00022723"/>
    </source>
</evidence>
<evidence type="ECO:0000256" key="11">
    <source>
        <dbReference type="ARBA" id="ARBA00023295"/>
    </source>
</evidence>
<dbReference type="PIRSF" id="PIRSF001435">
    <property type="entry name" value="Nth"/>
    <property type="match status" value="1"/>
</dbReference>
<dbReference type="EC" id="4.2.99.18" evidence="12"/>
<evidence type="ECO:0000313" key="15">
    <source>
        <dbReference type="Proteomes" id="UP000037175"/>
    </source>
</evidence>
<name>A0A0L6VZ82_9FIRM</name>
<keyword evidence="4 12" id="KW-0227">DNA damage</keyword>
<dbReference type="RefSeq" id="WP_013121206.1">
    <property type="nucleotide sequence ID" value="NZ_LGTE01000026.1"/>
</dbReference>
<keyword evidence="15" id="KW-1185">Reference proteome</keyword>
<evidence type="ECO:0000256" key="4">
    <source>
        <dbReference type="ARBA" id="ARBA00022763"/>
    </source>
</evidence>
<dbReference type="SMART" id="SM00478">
    <property type="entry name" value="ENDO3c"/>
    <property type="match status" value="1"/>
</dbReference>
<evidence type="ECO:0000256" key="6">
    <source>
        <dbReference type="ARBA" id="ARBA00023004"/>
    </source>
</evidence>
<reference evidence="15" key="1">
    <citation type="submission" date="2015-07" db="EMBL/GenBank/DDBJ databases">
        <title>Complete Genome of Thermincola ferriacetica strain Z-0001T.</title>
        <authorList>
            <person name="Lusk B."/>
            <person name="Badalamenti J.P."/>
            <person name="Parameswaran P."/>
            <person name="Bond D.R."/>
            <person name="Torres C.I."/>
        </authorList>
    </citation>
    <scope>NUCLEOTIDE SEQUENCE [LARGE SCALE GENOMIC DNA]</scope>
    <source>
        <strain evidence="15">Z-0001</strain>
    </source>
</reference>
<dbReference type="InterPro" id="IPR004036">
    <property type="entry name" value="Endonuclease-III-like_CS2"/>
</dbReference>
<evidence type="ECO:0000256" key="12">
    <source>
        <dbReference type="HAMAP-Rule" id="MF_00942"/>
    </source>
</evidence>
<keyword evidence="14" id="KW-0540">Nuclease</keyword>
<feature type="domain" description="HhH-GPD" evidence="13">
    <location>
        <begin position="38"/>
        <end position="185"/>
    </location>
</feature>
<dbReference type="GO" id="GO:0006285">
    <property type="term" value="P:base-excision repair, AP site formation"/>
    <property type="evidence" value="ECO:0007669"/>
    <property type="project" value="TreeGrafter"/>
</dbReference>
<dbReference type="PANTHER" id="PTHR10359:SF18">
    <property type="entry name" value="ENDONUCLEASE III"/>
    <property type="match status" value="1"/>
</dbReference>
<keyword evidence="5 12" id="KW-0378">Hydrolase</keyword>
<keyword evidence="14" id="KW-0255">Endonuclease</keyword>
<dbReference type="InterPro" id="IPR023170">
    <property type="entry name" value="HhH_base_excis_C"/>
</dbReference>
<comment type="similarity">
    <text evidence="1 12">Belongs to the Nth/MutY family.</text>
</comment>
<keyword evidence="6 12" id="KW-0408">Iron</keyword>
<organism evidence="14 15">
    <name type="scientific">Thermincola ferriacetica</name>
    <dbReference type="NCBI Taxonomy" id="281456"/>
    <lineage>
        <taxon>Bacteria</taxon>
        <taxon>Bacillati</taxon>
        <taxon>Bacillota</taxon>
        <taxon>Clostridia</taxon>
        <taxon>Eubacteriales</taxon>
        <taxon>Thermincolaceae</taxon>
        <taxon>Thermincola</taxon>
    </lineage>
</organism>
<evidence type="ECO:0000256" key="7">
    <source>
        <dbReference type="ARBA" id="ARBA00023014"/>
    </source>
</evidence>
<feature type="binding site" evidence="12">
    <location>
        <position position="187"/>
    </location>
    <ligand>
        <name>[4Fe-4S] cluster</name>
        <dbReference type="ChEBI" id="CHEBI:49883"/>
    </ligand>
</feature>
<dbReference type="InterPro" id="IPR000445">
    <property type="entry name" value="HhH_motif"/>
</dbReference>
<evidence type="ECO:0000256" key="10">
    <source>
        <dbReference type="ARBA" id="ARBA00023239"/>
    </source>
</evidence>
<dbReference type="FunFam" id="1.10.1670.10:FF:000001">
    <property type="entry name" value="Endonuclease III"/>
    <property type="match status" value="1"/>
</dbReference>
<keyword evidence="3 12" id="KW-0479">Metal-binding</keyword>
<evidence type="ECO:0000313" key="14">
    <source>
        <dbReference type="EMBL" id="KNZ68585.1"/>
    </source>
</evidence>
<dbReference type="GO" id="GO:0051539">
    <property type="term" value="F:4 iron, 4 sulfur cluster binding"/>
    <property type="evidence" value="ECO:0007669"/>
    <property type="project" value="UniProtKB-UniRule"/>
</dbReference>
<dbReference type="AlphaFoldDB" id="A0A0L6VZ82"/>
<dbReference type="InterPro" id="IPR005759">
    <property type="entry name" value="Nth"/>
</dbReference>
<evidence type="ECO:0000256" key="8">
    <source>
        <dbReference type="ARBA" id="ARBA00023125"/>
    </source>
</evidence>
<evidence type="ECO:0000256" key="2">
    <source>
        <dbReference type="ARBA" id="ARBA00022485"/>
    </source>
</evidence>
<proteinExistence type="inferred from homology"/>
<dbReference type="Proteomes" id="UP000037175">
    <property type="component" value="Unassembled WGS sequence"/>
</dbReference>
<dbReference type="PANTHER" id="PTHR10359">
    <property type="entry name" value="A/G-SPECIFIC ADENINE GLYCOSYLASE/ENDONUCLEASE III"/>
    <property type="match status" value="1"/>
</dbReference>
<accession>A0A0L6VZ82</accession>
<comment type="caution">
    <text evidence="14">The sequence shown here is derived from an EMBL/GenBank/DDBJ whole genome shotgun (WGS) entry which is preliminary data.</text>
</comment>
<dbReference type="GO" id="GO:0019104">
    <property type="term" value="F:DNA N-glycosylase activity"/>
    <property type="evidence" value="ECO:0007669"/>
    <property type="project" value="UniProtKB-UniRule"/>
</dbReference>
<evidence type="ECO:0000256" key="1">
    <source>
        <dbReference type="ARBA" id="ARBA00008343"/>
    </source>
</evidence>
<keyword evidence="8 12" id="KW-0238">DNA-binding</keyword>
<keyword evidence="2 12" id="KW-0004">4Fe-4S</keyword>
<dbReference type="GO" id="GO:0046872">
    <property type="term" value="F:metal ion binding"/>
    <property type="evidence" value="ECO:0007669"/>
    <property type="project" value="UniProtKB-KW"/>
</dbReference>
<keyword evidence="7 12" id="KW-0411">Iron-sulfur</keyword>
<evidence type="ECO:0000256" key="9">
    <source>
        <dbReference type="ARBA" id="ARBA00023204"/>
    </source>
</evidence>
<evidence type="ECO:0000256" key="5">
    <source>
        <dbReference type="ARBA" id="ARBA00022801"/>
    </source>
</evidence>
<keyword evidence="11 12" id="KW-0326">Glycosidase</keyword>
<comment type="catalytic activity">
    <reaction evidence="12">
        <text>2'-deoxyribonucleotide-(2'-deoxyribose 5'-phosphate)-2'-deoxyribonucleotide-DNA = a 3'-end 2'-deoxyribonucleotide-(2,3-dehydro-2,3-deoxyribose 5'-phosphate)-DNA + a 5'-end 5'-phospho-2'-deoxyribonucleoside-DNA + H(+)</text>
        <dbReference type="Rhea" id="RHEA:66592"/>
        <dbReference type="Rhea" id="RHEA-COMP:13180"/>
        <dbReference type="Rhea" id="RHEA-COMP:16897"/>
        <dbReference type="Rhea" id="RHEA-COMP:17067"/>
        <dbReference type="ChEBI" id="CHEBI:15378"/>
        <dbReference type="ChEBI" id="CHEBI:136412"/>
        <dbReference type="ChEBI" id="CHEBI:157695"/>
        <dbReference type="ChEBI" id="CHEBI:167181"/>
        <dbReference type="EC" id="4.2.99.18"/>
    </reaction>
</comment>
<keyword evidence="9 12" id="KW-0234">DNA repair</keyword>
<dbReference type="PROSITE" id="PS01155">
    <property type="entry name" value="ENDONUCLEASE_III_2"/>
    <property type="match status" value="1"/>
</dbReference>
<dbReference type="PATRIC" id="fig|281456.6.peg.2965"/>
<evidence type="ECO:0000259" key="13">
    <source>
        <dbReference type="SMART" id="SM00478"/>
    </source>
</evidence>
<dbReference type="Gene3D" id="1.10.1670.10">
    <property type="entry name" value="Helix-hairpin-Helix base-excision DNA repair enzymes (C-terminal)"/>
    <property type="match status" value="1"/>
</dbReference>
<dbReference type="Gene3D" id="1.10.340.30">
    <property type="entry name" value="Hypothetical protein, domain 2"/>
    <property type="match status" value="1"/>
</dbReference>
<dbReference type="Pfam" id="PF00633">
    <property type="entry name" value="HHH"/>
    <property type="match status" value="1"/>
</dbReference>
<keyword evidence="10 12" id="KW-0456">Lyase</keyword>
<sequence>MAADRVQMILQALEKEYGDAGTALNYRNPFELLVATVLSAQCTDERVNKVTPALFAKFGTPEKMSKAPVKEVEELIKSCGLYHNKARNLVAASKKLVAEFKGQVPDTLQELISLPGVGRKTANVVLSNAFARDAIAVDTHVFRVANRLGLADSSTPLKTEADLMRAIPRDKWSRAHHWLIHHGRKVCKARNPQCVNCCLAVYCKSRQI</sequence>
<dbReference type="Pfam" id="PF00730">
    <property type="entry name" value="HhH-GPD"/>
    <property type="match status" value="1"/>
</dbReference>
<dbReference type="CDD" id="cd00056">
    <property type="entry name" value="ENDO3c"/>
    <property type="match status" value="1"/>
</dbReference>
<dbReference type="NCBIfam" id="TIGR01083">
    <property type="entry name" value="nth"/>
    <property type="match status" value="1"/>
</dbReference>
<gene>
    <name evidence="12" type="primary">nth</name>
    <name evidence="14" type="ORF">Tfer_2837</name>
</gene>
<dbReference type="EMBL" id="LGTE01000026">
    <property type="protein sequence ID" value="KNZ68585.1"/>
    <property type="molecule type" value="Genomic_DNA"/>
</dbReference>
<feature type="binding site" evidence="12">
    <location>
        <position position="203"/>
    </location>
    <ligand>
        <name>[4Fe-4S] cluster</name>
        <dbReference type="ChEBI" id="CHEBI:49883"/>
    </ligand>
</feature>